<dbReference type="EMBL" id="WNHN01000869">
    <property type="protein sequence ID" value="MTV78281.1"/>
    <property type="molecule type" value="Genomic_DNA"/>
</dbReference>
<dbReference type="AlphaFoldDB" id="A0AAW9W8T3"/>
<dbReference type="Proteomes" id="UP000729182">
    <property type="component" value="Unassembled WGS sequence"/>
</dbReference>
<organism evidence="1 2">
    <name type="scientific">Streptococcus pneumoniae</name>
    <dbReference type="NCBI Taxonomy" id="1313"/>
    <lineage>
        <taxon>Bacteria</taxon>
        <taxon>Bacillati</taxon>
        <taxon>Bacillota</taxon>
        <taxon>Bacilli</taxon>
        <taxon>Lactobacillales</taxon>
        <taxon>Streptococcaceae</taxon>
        <taxon>Streptococcus</taxon>
    </lineage>
</organism>
<sequence>MDAAEGAEHYDAQVSSDNGVTWKEMNNSNTDVSCWNISPDGKYKKVEFAVAEGQQWKIRVKDTYTNDWTDNEGNLSY</sequence>
<evidence type="ECO:0000313" key="1">
    <source>
        <dbReference type="EMBL" id="MTV78281.1"/>
    </source>
</evidence>
<name>A0AAW9W8T3_STREE</name>
<evidence type="ECO:0000313" key="2">
    <source>
        <dbReference type="Proteomes" id="UP000729182"/>
    </source>
</evidence>
<reference evidence="1" key="1">
    <citation type="submission" date="2019-11" db="EMBL/GenBank/DDBJ databases">
        <title>Growth characteristics of pneumococcus vary with the chemical composition of the capsule and with environmental conditions.</title>
        <authorList>
            <person name="Tothpal A."/>
            <person name="Desobry K."/>
            <person name="Joshi S."/>
            <person name="Wyllie A.L."/>
            <person name="Weinberger D.M."/>
        </authorList>
    </citation>
    <scope>NUCLEOTIDE SEQUENCE</scope>
    <source>
        <strain evidence="1">Pnumococcus10A</strain>
    </source>
</reference>
<accession>A0AAW9W8T3</accession>
<gene>
    <name evidence="1" type="ORF">GM535_13790</name>
</gene>
<proteinExistence type="predicted"/>
<feature type="non-terminal residue" evidence="1">
    <location>
        <position position="77"/>
    </location>
</feature>
<comment type="caution">
    <text evidence="1">The sequence shown here is derived from an EMBL/GenBank/DDBJ whole genome shotgun (WGS) entry which is preliminary data.</text>
</comment>
<protein>
    <submittedName>
        <fullName evidence="1">Uncharacterized protein</fullName>
    </submittedName>
</protein>